<name>A0ABP0FX43_CLALP</name>
<comment type="caution">
    <text evidence="1">The sequence shown here is derived from an EMBL/GenBank/DDBJ whole genome shotgun (WGS) entry which is preliminary data.</text>
</comment>
<gene>
    <name evidence="1" type="ORF">CVLEPA_LOCUS15168</name>
</gene>
<protein>
    <submittedName>
        <fullName evidence="1">Uncharacterized protein</fullName>
    </submittedName>
</protein>
<dbReference type="PANTHER" id="PTHR35378:SF1">
    <property type="entry name" value="C2H2-TYPE DOMAIN-CONTAINING PROTEIN"/>
    <property type="match status" value="1"/>
</dbReference>
<keyword evidence="2" id="KW-1185">Reference proteome</keyword>
<reference evidence="1 2" key="1">
    <citation type="submission" date="2024-02" db="EMBL/GenBank/DDBJ databases">
        <authorList>
            <person name="Daric V."/>
            <person name="Darras S."/>
        </authorList>
    </citation>
    <scope>NUCLEOTIDE SEQUENCE [LARGE SCALE GENOMIC DNA]</scope>
</reference>
<evidence type="ECO:0000313" key="2">
    <source>
        <dbReference type="Proteomes" id="UP001642483"/>
    </source>
</evidence>
<dbReference type="Proteomes" id="UP001642483">
    <property type="component" value="Unassembled WGS sequence"/>
</dbReference>
<organism evidence="1 2">
    <name type="scientific">Clavelina lepadiformis</name>
    <name type="common">Light-bulb sea squirt</name>
    <name type="synonym">Ascidia lepadiformis</name>
    <dbReference type="NCBI Taxonomy" id="159417"/>
    <lineage>
        <taxon>Eukaryota</taxon>
        <taxon>Metazoa</taxon>
        <taxon>Chordata</taxon>
        <taxon>Tunicata</taxon>
        <taxon>Ascidiacea</taxon>
        <taxon>Aplousobranchia</taxon>
        <taxon>Clavelinidae</taxon>
        <taxon>Clavelina</taxon>
    </lineage>
</organism>
<evidence type="ECO:0000313" key="1">
    <source>
        <dbReference type="EMBL" id="CAK8684174.1"/>
    </source>
</evidence>
<sequence length="277" mass="32285">MYEVVDMSPTEIRFMQDSICRNFRRHEGSVNGSINSILRGQMSALDFPKISVIPFKGKYFSEDNRRLYVFRVLHCLGKLDFISVHLRRDYLGDLQYHFKYTTTNEGQSIRVRGDITKPHFQHEVEKPRTARNIAEVRKPLPTELIEMEPVDIRFYADETGKSVWKRFLNDVVKSIADGTLDFYKFLGAINVFYSVCDENGFLYCYSHRNNRKLYVARALQYIGKLDKVKVNVVKWPDSPITTTSDGNFIKVKEIDGAELPHSRSVILMQRRLQLLSI</sequence>
<accession>A0ABP0FX43</accession>
<dbReference type="EMBL" id="CAWYQH010000097">
    <property type="protein sequence ID" value="CAK8684174.1"/>
    <property type="molecule type" value="Genomic_DNA"/>
</dbReference>
<dbReference type="PANTHER" id="PTHR35378">
    <property type="entry name" value="UNNAMED PRODUCT"/>
    <property type="match status" value="1"/>
</dbReference>
<proteinExistence type="predicted"/>